<keyword evidence="3" id="KW-1185">Reference proteome</keyword>
<keyword evidence="2" id="KW-0255">Endonuclease</keyword>
<dbReference type="Pfam" id="PF13391">
    <property type="entry name" value="HNH_2"/>
    <property type="match status" value="1"/>
</dbReference>
<dbReference type="AlphaFoldDB" id="A0A5C4WWT6"/>
<protein>
    <submittedName>
        <fullName evidence="2">HNH endonuclease</fullName>
    </submittedName>
</protein>
<dbReference type="CDD" id="cd00085">
    <property type="entry name" value="HNHc"/>
    <property type="match status" value="1"/>
</dbReference>
<proteinExistence type="predicted"/>
<dbReference type="Proteomes" id="UP000312512">
    <property type="component" value="Unassembled WGS sequence"/>
</dbReference>
<keyword evidence="2" id="KW-0378">Hydrolase</keyword>
<accession>A0A5C4WWT6</accession>
<evidence type="ECO:0000313" key="3">
    <source>
        <dbReference type="Proteomes" id="UP000312512"/>
    </source>
</evidence>
<dbReference type="GO" id="GO:0004519">
    <property type="term" value="F:endonuclease activity"/>
    <property type="evidence" value="ECO:0007669"/>
    <property type="project" value="UniProtKB-KW"/>
</dbReference>
<keyword evidence="2" id="KW-0540">Nuclease</keyword>
<comment type="caution">
    <text evidence="2">The sequence shown here is derived from an EMBL/GenBank/DDBJ whole genome shotgun (WGS) entry which is preliminary data.</text>
</comment>
<dbReference type="OrthoDB" id="5379188at2"/>
<reference evidence="2 3" key="1">
    <citation type="submission" date="2019-10" db="EMBL/GenBank/DDBJ databases">
        <title>Nonomuraea sp. nov., isolated from Phyllanthus amarus.</title>
        <authorList>
            <person name="Klykleung N."/>
            <person name="Tanasupawat S."/>
        </authorList>
    </citation>
    <scope>NUCLEOTIDE SEQUENCE [LARGE SCALE GENOMIC DNA]</scope>
    <source>
        <strain evidence="2 3">PA1-10</strain>
    </source>
</reference>
<feature type="domain" description="HNH nuclease" evidence="1">
    <location>
        <begin position="51"/>
        <end position="118"/>
    </location>
</feature>
<organism evidence="2 3">
    <name type="scientific">Nonomuraea phyllanthi</name>
    <dbReference type="NCBI Taxonomy" id="2219224"/>
    <lineage>
        <taxon>Bacteria</taxon>
        <taxon>Bacillati</taxon>
        <taxon>Actinomycetota</taxon>
        <taxon>Actinomycetes</taxon>
        <taxon>Streptosporangiales</taxon>
        <taxon>Streptosporangiaceae</taxon>
        <taxon>Nonomuraea</taxon>
    </lineage>
</organism>
<evidence type="ECO:0000313" key="2">
    <source>
        <dbReference type="EMBL" id="KAB8197653.1"/>
    </source>
</evidence>
<name>A0A5C4WWT6_9ACTN</name>
<dbReference type="InterPro" id="IPR003615">
    <property type="entry name" value="HNH_nuc"/>
</dbReference>
<dbReference type="EMBL" id="VDLX02000001">
    <property type="protein sequence ID" value="KAB8197653.1"/>
    <property type="molecule type" value="Genomic_DNA"/>
</dbReference>
<evidence type="ECO:0000259" key="1">
    <source>
        <dbReference type="Pfam" id="PF13391"/>
    </source>
</evidence>
<sequence>MGLLKESSARVEISGDLAISPCSEAAKSRLFPMAVSERTRKIIWVESGGRCAICRRQVLTSGSETDGPSIFGEECHIIARGASGPRASNLGEELIDHHSNLLLLCSEHHKQIDDQVATFTVERLHEIKKSHREWIARLGDPDGGPVRLVPDPSFPQPRLLTPITTGNAIWGMLRRANVFEYAHADHQPEAAEDLTIEFLDMIKDYLDIASELDSIREQRDAAKLLGHYISRLAENGYLVGAWIRHMLLTGGPTQAEPSPWEILRVEVIPAADAKVVDNKGKPVTIPSSPSGPQAS</sequence>
<gene>
    <name evidence="2" type="ORF">FH608_003730</name>
</gene>